<evidence type="ECO:0000313" key="2">
    <source>
        <dbReference type="Proteomes" id="UP000031258"/>
    </source>
</evidence>
<evidence type="ECO:0000313" key="1">
    <source>
        <dbReference type="EMBL" id="KIE05064.1"/>
    </source>
</evidence>
<dbReference type="RefSeq" id="WP_039457176.1">
    <property type="nucleotide sequence ID" value="NZ_JSWE01000124.1"/>
</dbReference>
<keyword evidence="2" id="KW-1185">Reference proteome</keyword>
<proteinExistence type="predicted"/>
<gene>
    <name evidence="1" type="ORF">NF27_EY01600</name>
</gene>
<sequence length="93" mass="10672">MENKGFEKLWENTEVKPEGFDNTLTEKMFNLSDDKNKYILFNKDNKTEVVEAASVEEALSKASLSDIIKIYHSRDGENNVLIDNNLLKSEKTT</sequence>
<dbReference type="STRING" id="86105.NF27_EY01600"/>
<dbReference type="OrthoDB" id="9846679at2"/>
<name>A0A0C1QHS2_9RICK</name>
<dbReference type="Proteomes" id="UP000031258">
    <property type="component" value="Unassembled WGS sequence"/>
</dbReference>
<reference evidence="1 2" key="1">
    <citation type="submission" date="2014-11" db="EMBL/GenBank/DDBJ databases">
        <title>A Rickettsiales Symbiont of Amoebae With Ancient Features.</title>
        <authorList>
            <person name="Schulz F."/>
            <person name="Martijn J."/>
            <person name="Wascher F."/>
            <person name="Kostanjsek R."/>
            <person name="Ettema T.J."/>
            <person name="Horn M."/>
        </authorList>
    </citation>
    <scope>NUCLEOTIDE SEQUENCE [LARGE SCALE GENOMIC DNA]</scope>
    <source>
        <strain evidence="1 2">UWC36</strain>
    </source>
</reference>
<protein>
    <submittedName>
        <fullName evidence="1">Uncharacterized protein</fullName>
    </submittedName>
</protein>
<accession>A0A0C1QHS2</accession>
<dbReference type="AlphaFoldDB" id="A0A0C1QHS2"/>
<organism evidence="1 2">
    <name type="scientific">Candidatus Jidaibacter acanthamoebae</name>
    <dbReference type="NCBI Taxonomy" id="86105"/>
    <lineage>
        <taxon>Bacteria</taxon>
        <taxon>Pseudomonadati</taxon>
        <taxon>Pseudomonadota</taxon>
        <taxon>Alphaproteobacteria</taxon>
        <taxon>Rickettsiales</taxon>
        <taxon>Candidatus Midichloriaceae</taxon>
        <taxon>Candidatus Jidaibacter</taxon>
    </lineage>
</organism>
<dbReference type="EMBL" id="JSWE01000124">
    <property type="protein sequence ID" value="KIE05064.1"/>
    <property type="molecule type" value="Genomic_DNA"/>
</dbReference>
<comment type="caution">
    <text evidence="1">The sequence shown here is derived from an EMBL/GenBank/DDBJ whole genome shotgun (WGS) entry which is preliminary data.</text>
</comment>